<protein>
    <submittedName>
        <fullName evidence="1">Uncharacterized protein</fullName>
    </submittedName>
</protein>
<name>A0A397S1K3_9GLOM</name>
<evidence type="ECO:0000313" key="2">
    <source>
        <dbReference type="Proteomes" id="UP000265703"/>
    </source>
</evidence>
<keyword evidence="2" id="KW-1185">Reference proteome</keyword>
<sequence>MATSKDYIRAISKYYNESKFSNVLINMNVEKAKNYNINEETYYENTHIVNIIIKNYLSFDLALVI</sequence>
<reference evidence="1 2" key="1">
    <citation type="submission" date="2018-06" db="EMBL/GenBank/DDBJ databases">
        <title>Comparative genomics reveals the genomic features of Rhizophagus irregularis, R. cerebriforme, R. diaphanum and Gigaspora rosea, and their symbiotic lifestyle signature.</title>
        <authorList>
            <person name="Morin E."/>
            <person name="San Clemente H."/>
            <person name="Chen E.C.H."/>
            <person name="De La Providencia I."/>
            <person name="Hainaut M."/>
            <person name="Kuo A."/>
            <person name="Kohler A."/>
            <person name="Murat C."/>
            <person name="Tang N."/>
            <person name="Roy S."/>
            <person name="Loubradou J."/>
            <person name="Henrissat B."/>
            <person name="Grigoriev I.V."/>
            <person name="Corradi N."/>
            <person name="Roux C."/>
            <person name="Martin F.M."/>
        </authorList>
    </citation>
    <scope>NUCLEOTIDE SEQUENCE [LARGE SCALE GENOMIC DNA]</scope>
    <source>
        <strain evidence="1 2">DAOM 227022</strain>
    </source>
</reference>
<dbReference type="AlphaFoldDB" id="A0A397S1K3"/>
<evidence type="ECO:0000313" key="1">
    <source>
        <dbReference type="EMBL" id="RIA78666.1"/>
    </source>
</evidence>
<organism evidence="1 2">
    <name type="scientific">Glomus cerebriforme</name>
    <dbReference type="NCBI Taxonomy" id="658196"/>
    <lineage>
        <taxon>Eukaryota</taxon>
        <taxon>Fungi</taxon>
        <taxon>Fungi incertae sedis</taxon>
        <taxon>Mucoromycota</taxon>
        <taxon>Glomeromycotina</taxon>
        <taxon>Glomeromycetes</taxon>
        <taxon>Glomerales</taxon>
        <taxon>Glomeraceae</taxon>
        <taxon>Glomus</taxon>
    </lineage>
</organism>
<comment type="caution">
    <text evidence="1">The sequence shown here is derived from an EMBL/GenBank/DDBJ whole genome shotgun (WGS) entry which is preliminary data.</text>
</comment>
<dbReference type="Proteomes" id="UP000265703">
    <property type="component" value="Unassembled WGS sequence"/>
</dbReference>
<dbReference type="EMBL" id="QKYT01002436">
    <property type="protein sequence ID" value="RIA78666.1"/>
    <property type="molecule type" value="Genomic_DNA"/>
</dbReference>
<accession>A0A397S1K3</accession>
<proteinExistence type="predicted"/>
<gene>
    <name evidence="1" type="ORF">C1645_842701</name>
</gene>